<keyword evidence="3" id="KW-0560">Oxidoreductase</keyword>
<dbReference type="InterPro" id="IPR029479">
    <property type="entry name" value="Nitroreductase"/>
</dbReference>
<dbReference type="AlphaFoldDB" id="A0A9X2KWJ2"/>
<dbReference type="PANTHER" id="PTHR23026:SF90">
    <property type="entry name" value="IODOTYROSINE DEIODINASE 1"/>
    <property type="match status" value="1"/>
</dbReference>
<gene>
    <name evidence="5" type="ORF">MKO06_08835</name>
</gene>
<protein>
    <submittedName>
        <fullName evidence="5">Nitroreductase family protein</fullName>
    </submittedName>
</protein>
<sequence length="229" mass="26195">MSTREKFINGFRHLAYDSKQVSAAEMQRLSEEFYREMNSRRSVREFSNREVSEEIIQNLLKTAGTAPSGAHKQPWKFCAISNPQLKSQIRLAAEAEEKENYSGRMSDRWLEDLAPLATDANKEFLEIAPWLIVVFKEVYGLDENEEKHTNYYVNESVGIACGMLITAIHQAGLVTLTHTPSPMNFLANILNRPRNERAYLLLPVGYAAQDAMVPDLDRKSLDEISEFYK</sequence>
<feature type="domain" description="Nitroreductase" evidence="4">
    <location>
        <begin position="39"/>
        <end position="206"/>
    </location>
</feature>
<dbReference type="SUPFAM" id="SSF55469">
    <property type="entry name" value="FMN-dependent nitroreductase-like"/>
    <property type="match status" value="1"/>
</dbReference>
<accession>A0A9X2KWJ2</accession>
<comment type="caution">
    <text evidence="5">The sequence shown here is derived from an EMBL/GenBank/DDBJ whole genome shotgun (WGS) entry which is preliminary data.</text>
</comment>
<keyword evidence="1" id="KW-0285">Flavoprotein</keyword>
<dbReference type="InterPro" id="IPR000415">
    <property type="entry name" value="Nitroreductase-like"/>
</dbReference>
<evidence type="ECO:0000256" key="2">
    <source>
        <dbReference type="ARBA" id="ARBA00022643"/>
    </source>
</evidence>
<evidence type="ECO:0000259" key="4">
    <source>
        <dbReference type="Pfam" id="PF00881"/>
    </source>
</evidence>
<evidence type="ECO:0000313" key="6">
    <source>
        <dbReference type="Proteomes" id="UP001155280"/>
    </source>
</evidence>
<name>A0A9X2KWJ2_9FLAO</name>
<dbReference type="Gene3D" id="3.40.109.10">
    <property type="entry name" value="NADH Oxidase"/>
    <property type="match status" value="1"/>
</dbReference>
<organism evidence="5 6">
    <name type="scientific">Christiangramia oceanisediminis</name>
    <dbReference type="NCBI Taxonomy" id="2920386"/>
    <lineage>
        <taxon>Bacteria</taxon>
        <taxon>Pseudomonadati</taxon>
        <taxon>Bacteroidota</taxon>
        <taxon>Flavobacteriia</taxon>
        <taxon>Flavobacteriales</taxon>
        <taxon>Flavobacteriaceae</taxon>
        <taxon>Christiangramia</taxon>
    </lineage>
</organism>
<keyword evidence="6" id="KW-1185">Reference proteome</keyword>
<dbReference type="PANTHER" id="PTHR23026">
    <property type="entry name" value="NADPH NITROREDUCTASE"/>
    <property type="match status" value="1"/>
</dbReference>
<dbReference type="EMBL" id="JANCNS010000002">
    <property type="protein sequence ID" value="MCP9200010.1"/>
    <property type="molecule type" value="Genomic_DNA"/>
</dbReference>
<keyword evidence="2" id="KW-0288">FMN</keyword>
<dbReference type="GO" id="GO:0016491">
    <property type="term" value="F:oxidoreductase activity"/>
    <property type="evidence" value="ECO:0007669"/>
    <property type="project" value="UniProtKB-KW"/>
</dbReference>
<dbReference type="Proteomes" id="UP001155280">
    <property type="component" value="Unassembled WGS sequence"/>
</dbReference>
<proteinExistence type="predicted"/>
<reference evidence="5" key="1">
    <citation type="submission" date="2022-07" db="EMBL/GenBank/DDBJ databases">
        <title>Gramela sediminis sp. nov., isolated from deep-sea sediment of the Indian Ocean.</title>
        <authorList>
            <person name="Shi H."/>
        </authorList>
    </citation>
    <scope>NUCLEOTIDE SEQUENCE</scope>
    <source>
        <strain evidence="5">GC03-9</strain>
    </source>
</reference>
<evidence type="ECO:0000256" key="1">
    <source>
        <dbReference type="ARBA" id="ARBA00022630"/>
    </source>
</evidence>
<dbReference type="RefSeq" id="WP_241551821.1">
    <property type="nucleotide sequence ID" value="NZ_JANCNS010000002.1"/>
</dbReference>
<evidence type="ECO:0000313" key="5">
    <source>
        <dbReference type="EMBL" id="MCP9200010.1"/>
    </source>
</evidence>
<dbReference type="Pfam" id="PF00881">
    <property type="entry name" value="Nitroreductase"/>
    <property type="match status" value="1"/>
</dbReference>
<dbReference type="InterPro" id="IPR050627">
    <property type="entry name" value="Nitroreductase/BluB"/>
</dbReference>
<dbReference type="CDD" id="cd02144">
    <property type="entry name" value="iodotyrosine_dehalogenase"/>
    <property type="match status" value="1"/>
</dbReference>
<evidence type="ECO:0000256" key="3">
    <source>
        <dbReference type="ARBA" id="ARBA00023002"/>
    </source>
</evidence>